<evidence type="ECO:0000256" key="9">
    <source>
        <dbReference type="HAMAP-Rule" id="MF_00161"/>
    </source>
</evidence>
<evidence type="ECO:0000256" key="3">
    <source>
        <dbReference type="ARBA" id="ARBA00022670"/>
    </source>
</evidence>
<accession>A0A402BCI0</accession>
<feature type="compositionally biased region" description="Low complexity" evidence="12">
    <location>
        <begin position="176"/>
        <end position="185"/>
    </location>
</feature>
<dbReference type="RefSeq" id="WP_161982307.1">
    <property type="nucleotide sequence ID" value="NZ_BIFT01000001.1"/>
</dbReference>
<dbReference type="AlphaFoldDB" id="A0A402BCI0"/>
<sequence>MPLKRARLYDLLTLCTAIIAIVLDQWTKSLVVRNMTVGSQMPFPVFGHNLVFEYIHNSGAAFGMLSGGNGSILLAVLIAAAIVVVGVIYVRMLNTGPLAYKIVFGLILGGAVGNLIDRIVHSGYVVDFVSFRIPEINYYFAIFNVADACISVGVLLLFIMVLFGGVKRDKEAEPAPAVAEPLAEQEASKETSAVKHSTSENNE</sequence>
<keyword evidence="2 9" id="KW-1003">Cell membrane</keyword>
<comment type="catalytic activity">
    <reaction evidence="9 10">
        <text>Release of signal peptides from bacterial membrane prolipoproteins. Hydrolyzes -Xaa-Yaa-Zaa-|-(S,diacylglyceryl)Cys-, in which Xaa is hydrophobic (preferably Leu), and Yaa (Ala or Ser) and Zaa (Gly or Ala) have small, neutral side chains.</text>
        <dbReference type="EC" id="3.4.23.36"/>
    </reaction>
</comment>
<evidence type="ECO:0000256" key="2">
    <source>
        <dbReference type="ARBA" id="ARBA00022475"/>
    </source>
</evidence>
<evidence type="ECO:0000256" key="12">
    <source>
        <dbReference type="SAM" id="MobiDB-lite"/>
    </source>
</evidence>
<dbReference type="EC" id="3.4.23.36" evidence="9"/>
<keyword evidence="13" id="KW-0449">Lipoprotein</keyword>
<dbReference type="HAMAP" id="MF_00161">
    <property type="entry name" value="LspA"/>
    <property type="match status" value="1"/>
</dbReference>
<comment type="similarity">
    <text evidence="1 9 11">Belongs to the peptidase A8 family.</text>
</comment>
<comment type="pathway">
    <text evidence="9">Protein modification; lipoprotein biosynthesis (signal peptide cleavage).</text>
</comment>
<feature type="transmembrane region" description="Helical" evidence="9">
    <location>
        <begin position="136"/>
        <end position="163"/>
    </location>
</feature>
<evidence type="ECO:0000256" key="6">
    <source>
        <dbReference type="ARBA" id="ARBA00022801"/>
    </source>
</evidence>
<comment type="function">
    <text evidence="9 10">This protein specifically catalyzes the removal of signal peptides from prolipoproteins.</text>
</comment>
<evidence type="ECO:0000256" key="5">
    <source>
        <dbReference type="ARBA" id="ARBA00022750"/>
    </source>
</evidence>
<dbReference type="PRINTS" id="PR00781">
    <property type="entry name" value="LIPOSIGPTASE"/>
</dbReference>
<dbReference type="Proteomes" id="UP000287171">
    <property type="component" value="Unassembled WGS sequence"/>
</dbReference>
<feature type="transmembrane region" description="Helical" evidence="9">
    <location>
        <begin position="7"/>
        <end position="26"/>
    </location>
</feature>
<dbReference type="PROSITE" id="PS00855">
    <property type="entry name" value="SPASE_II"/>
    <property type="match status" value="1"/>
</dbReference>
<dbReference type="GO" id="GO:0005886">
    <property type="term" value="C:plasma membrane"/>
    <property type="evidence" value="ECO:0007669"/>
    <property type="project" value="UniProtKB-SubCell"/>
</dbReference>
<evidence type="ECO:0000256" key="1">
    <source>
        <dbReference type="ARBA" id="ARBA00006139"/>
    </source>
</evidence>
<feature type="transmembrane region" description="Helical" evidence="9">
    <location>
        <begin position="72"/>
        <end position="91"/>
    </location>
</feature>
<keyword evidence="6 9" id="KW-0378">Hydrolase</keyword>
<reference evidence="14" key="1">
    <citation type="submission" date="2018-12" db="EMBL/GenBank/DDBJ databases">
        <title>Tengunoibacter tsumagoiensis gen. nov., sp. nov., Dictyobacter kobayashii sp. nov., D. alpinus sp. nov., and D. joshuensis sp. nov. and description of Dictyobacteraceae fam. nov. within the order Ktedonobacterales isolated from Tengu-no-mugimeshi.</title>
        <authorList>
            <person name="Wang C.M."/>
            <person name="Zheng Y."/>
            <person name="Sakai Y."/>
            <person name="Toyoda A."/>
            <person name="Minakuchi Y."/>
            <person name="Abe K."/>
            <person name="Yokota A."/>
            <person name="Yabe S."/>
        </authorList>
    </citation>
    <scope>NUCLEOTIDE SEQUENCE [LARGE SCALE GENOMIC DNA]</scope>
    <source>
        <strain evidence="14">Uno16</strain>
    </source>
</reference>
<dbReference type="GO" id="GO:0004190">
    <property type="term" value="F:aspartic-type endopeptidase activity"/>
    <property type="evidence" value="ECO:0007669"/>
    <property type="project" value="UniProtKB-UniRule"/>
</dbReference>
<feature type="active site" evidence="9">
    <location>
        <position position="127"/>
    </location>
</feature>
<dbReference type="InterPro" id="IPR001872">
    <property type="entry name" value="Peptidase_A8"/>
</dbReference>
<keyword evidence="14" id="KW-1185">Reference proteome</keyword>
<evidence type="ECO:0000256" key="10">
    <source>
        <dbReference type="RuleBase" id="RU000594"/>
    </source>
</evidence>
<dbReference type="PANTHER" id="PTHR33695">
    <property type="entry name" value="LIPOPROTEIN SIGNAL PEPTIDASE"/>
    <property type="match status" value="1"/>
</dbReference>
<protein>
    <recommendedName>
        <fullName evidence="9">Lipoprotein signal peptidase</fullName>
        <ecNumber evidence="9">3.4.23.36</ecNumber>
    </recommendedName>
    <alternativeName>
        <fullName evidence="9">Prolipoprotein signal peptidase</fullName>
    </alternativeName>
    <alternativeName>
        <fullName evidence="9">Signal peptidase II</fullName>
        <shortName evidence="9">SPase II</shortName>
    </alternativeName>
</protein>
<evidence type="ECO:0000256" key="11">
    <source>
        <dbReference type="RuleBase" id="RU004181"/>
    </source>
</evidence>
<evidence type="ECO:0000256" key="8">
    <source>
        <dbReference type="ARBA" id="ARBA00023136"/>
    </source>
</evidence>
<gene>
    <name evidence="13" type="primary">lspA_2</name>
    <name evidence="9" type="synonym">lspA</name>
    <name evidence="13" type="ORF">KDA_44760</name>
</gene>
<dbReference type="GO" id="GO:0006508">
    <property type="term" value="P:proteolysis"/>
    <property type="evidence" value="ECO:0007669"/>
    <property type="project" value="UniProtKB-KW"/>
</dbReference>
<evidence type="ECO:0000256" key="7">
    <source>
        <dbReference type="ARBA" id="ARBA00022989"/>
    </source>
</evidence>
<dbReference type="Pfam" id="PF01252">
    <property type="entry name" value="Peptidase_A8"/>
    <property type="match status" value="1"/>
</dbReference>
<name>A0A402BCI0_9CHLR</name>
<keyword evidence="5 9" id="KW-0064">Aspartyl protease</keyword>
<proteinExistence type="inferred from homology"/>
<dbReference type="UniPathway" id="UPA00665"/>
<keyword evidence="3 9" id="KW-0645">Protease</keyword>
<evidence type="ECO:0000313" key="13">
    <source>
        <dbReference type="EMBL" id="GCE28992.1"/>
    </source>
</evidence>
<comment type="caution">
    <text evidence="13">The sequence shown here is derived from an EMBL/GenBank/DDBJ whole genome shotgun (WGS) entry which is preliminary data.</text>
</comment>
<dbReference type="NCBIfam" id="TIGR00077">
    <property type="entry name" value="lspA"/>
    <property type="match status" value="1"/>
</dbReference>
<organism evidence="13 14">
    <name type="scientific">Dictyobacter alpinus</name>
    <dbReference type="NCBI Taxonomy" id="2014873"/>
    <lineage>
        <taxon>Bacteria</taxon>
        <taxon>Bacillati</taxon>
        <taxon>Chloroflexota</taxon>
        <taxon>Ktedonobacteria</taxon>
        <taxon>Ktedonobacterales</taxon>
        <taxon>Dictyobacteraceae</taxon>
        <taxon>Dictyobacter</taxon>
    </lineage>
</organism>
<feature type="active site" evidence="9">
    <location>
        <position position="147"/>
    </location>
</feature>
<feature type="compositionally biased region" description="Polar residues" evidence="12">
    <location>
        <begin position="194"/>
        <end position="203"/>
    </location>
</feature>
<feature type="transmembrane region" description="Helical" evidence="9">
    <location>
        <begin position="98"/>
        <end position="116"/>
    </location>
</feature>
<keyword evidence="4 9" id="KW-0812">Transmembrane</keyword>
<dbReference type="PANTHER" id="PTHR33695:SF1">
    <property type="entry name" value="LIPOPROTEIN SIGNAL PEPTIDASE"/>
    <property type="match status" value="1"/>
</dbReference>
<evidence type="ECO:0000256" key="4">
    <source>
        <dbReference type="ARBA" id="ARBA00022692"/>
    </source>
</evidence>
<feature type="region of interest" description="Disordered" evidence="12">
    <location>
        <begin position="176"/>
        <end position="203"/>
    </location>
</feature>
<evidence type="ECO:0000313" key="14">
    <source>
        <dbReference type="Proteomes" id="UP000287171"/>
    </source>
</evidence>
<dbReference type="EMBL" id="BIFT01000001">
    <property type="protein sequence ID" value="GCE28992.1"/>
    <property type="molecule type" value="Genomic_DNA"/>
</dbReference>
<comment type="subcellular location">
    <subcellularLocation>
        <location evidence="9">Cell membrane</location>
        <topology evidence="9">Multi-pass membrane protein</topology>
    </subcellularLocation>
</comment>
<keyword evidence="8 9" id="KW-0472">Membrane</keyword>
<keyword evidence="7 9" id="KW-1133">Transmembrane helix</keyword>